<evidence type="ECO:0000313" key="2">
    <source>
        <dbReference type="EMBL" id="MCL2913892.1"/>
    </source>
</evidence>
<evidence type="ECO:0000256" key="1">
    <source>
        <dbReference type="SAM" id="Phobius"/>
    </source>
</evidence>
<feature type="transmembrane region" description="Helical" evidence="1">
    <location>
        <begin position="12"/>
        <end position="32"/>
    </location>
</feature>
<reference evidence="2 3" key="1">
    <citation type="submission" date="2022-01" db="EMBL/GenBank/DDBJ databases">
        <title>Whole genome-based taxonomy of the Shewanellaceae.</title>
        <authorList>
            <person name="Martin-Rodriguez A.J."/>
        </authorList>
    </citation>
    <scope>NUCLEOTIDE SEQUENCE [LARGE SCALE GENOMIC DNA]</scope>
    <source>
        <strain evidence="2 3">DSM 21332</strain>
    </source>
</reference>
<sequence>MLRFKPFIRTPLMLIWLMFCYAMTAVGLVLALPQTLSRGMTLNNFRIAMTGCYLQYLDANEYVSTGKYGNRLMTAFKEFKK</sequence>
<gene>
    <name evidence="2" type="ORF">L2725_08805</name>
</gene>
<keyword evidence="3" id="KW-1185">Reference proteome</keyword>
<name>A0ABT0N683_9GAMM</name>
<dbReference type="RefSeq" id="WP_115136263.1">
    <property type="nucleotide sequence ID" value="NZ_JAKIKT010000002.1"/>
</dbReference>
<keyword evidence="1" id="KW-1133">Transmembrane helix</keyword>
<protein>
    <submittedName>
        <fullName evidence="2">Uncharacterized protein</fullName>
    </submittedName>
</protein>
<keyword evidence="1" id="KW-0812">Transmembrane</keyword>
<accession>A0ABT0N683</accession>
<comment type="caution">
    <text evidence="2">The sequence shown here is derived from an EMBL/GenBank/DDBJ whole genome shotgun (WGS) entry which is preliminary data.</text>
</comment>
<dbReference type="Proteomes" id="UP001202831">
    <property type="component" value="Unassembled WGS sequence"/>
</dbReference>
<keyword evidence="1" id="KW-0472">Membrane</keyword>
<proteinExistence type="predicted"/>
<dbReference type="EMBL" id="JAKIKT010000002">
    <property type="protein sequence ID" value="MCL2913892.1"/>
    <property type="molecule type" value="Genomic_DNA"/>
</dbReference>
<evidence type="ECO:0000313" key="3">
    <source>
        <dbReference type="Proteomes" id="UP001202831"/>
    </source>
</evidence>
<organism evidence="2 3">
    <name type="scientific">Shewanella corallii</name>
    <dbReference type="NCBI Taxonomy" id="560080"/>
    <lineage>
        <taxon>Bacteria</taxon>
        <taxon>Pseudomonadati</taxon>
        <taxon>Pseudomonadota</taxon>
        <taxon>Gammaproteobacteria</taxon>
        <taxon>Alteromonadales</taxon>
        <taxon>Shewanellaceae</taxon>
        <taxon>Shewanella</taxon>
    </lineage>
</organism>